<evidence type="ECO:0000256" key="1">
    <source>
        <dbReference type="SAM" id="Coils"/>
    </source>
</evidence>
<keyword evidence="1" id="KW-0175">Coiled coil</keyword>
<dbReference type="PATRIC" id="fig|869212.3.peg.3943"/>
<feature type="domain" description="Flagellar Assembly Protein A N-terminal region" evidence="3">
    <location>
        <begin position="197"/>
        <end position="366"/>
    </location>
</feature>
<evidence type="ECO:0000313" key="4">
    <source>
        <dbReference type="EMBL" id="AFM14546.1"/>
    </source>
</evidence>
<sequence length="678" mass="74296">MATASDHLRKIILALENEEDLRTAEANKPPREVIVVADSVQQAMKLAAIEMQRDPIQLDYKILNKGGSQLWGLRRLPYRVHVFPAKEDTRFSDLEDMNVSLSGAIAQTALADDTPIAINAEGKILVRIYRTGVYIIVRPPVGEGQAVTMAQALERLRVAGVNAFDKGRVENEIKAKSGKQIKIAEWTPKPDADSQLQVEISADHMRATMTMTRPRPGGRHLQVADVMQALKANGVQFGFREQMIEKALEEEVYSTPVVVAEGKAPQHGRDGYIDYKIRIDKKVEFKEDESGRVDFLQRDLVENVVQGQVLAELVPAQRGTEGRDLFNKLMPAKNGNPVTMRPGPGTMLSDDGKKLLAEKNGQVLYRGGILSVHDMFTINGDVGIGTGNITFLGSILVTGSIEDNMHVKAAGGIEVAGTIQKAFVEAEGDIIVRQGIIGRDDAQVESTAGSVFGKFLQNATCMAEGDVVMGENIMHSKVYAGGNVVCNGKRAQLVGGEIICGGVVRVKSLGAMAATPTHVLAGVNPRAMQQMKQIAQIEKQLREKIAQAEINLKTLQQQKAAAPDAFSDAKEEQLVKTNAFKDKLEERLREALAEKENIETFMKEETSSGAVHVEKTVFPGVTIEINGATFSVQDEYNNVTFVEEQGRINIVAYVQPGDDDKHFQKNRRKGRYGETTRS</sequence>
<dbReference type="RefSeq" id="WP_014805023.1">
    <property type="nucleotide sequence ID" value="NC_018020.1"/>
</dbReference>
<dbReference type="AlphaFoldDB" id="I4BB89"/>
<dbReference type="EMBL" id="CP002959">
    <property type="protein sequence ID" value="AFM14546.1"/>
    <property type="molecule type" value="Genomic_DNA"/>
</dbReference>
<dbReference type="Proteomes" id="UP000006048">
    <property type="component" value="Chromosome"/>
</dbReference>
<evidence type="ECO:0000259" key="3">
    <source>
        <dbReference type="Pfam" id="PF20250"/>
    </source>
</evidence>
<dbReference type="PANTHER" id="PTHR38032">
    <property type="entry name" value="POLYMERASE-RELATED"/>
    <property type="match status" value="1"/>
</dbReference>
<dbReference type="Pfam" id="PF20250">
    <property type="entry name" value="FapA_N"/>
    <property type="match status" value="1"/>
</dbReference>
<dbReference type="InterPro" id="IPR005646">
    <property type="entry name" value="FapA"/>
</dbReference>
<evidence type="ECO:0000313" key="5">
    <source>
        <dbReference type="Proteomes" id="UP000006048"/>
    </source>
</evidence>
<dbReference type="Pfam" id="PF03961">
    <property type="entry name" value="FapA"/>
    <property type="match status" value="1"/>
</dbReference>
<protein>
    <recommendedName>
        <fullName evidence="3">Flagellar Assembly Protein A N-terminal region domain-containing protein</fullName>
    </recommendedName>
</protein>
<dbReference type="InterPro" id="IPR046866">
    <property type="entry name" value="FapA_N"/>
</dbReference>
<dbReference type="InterPro" id="IPR046865">
    <property type="entry name" value="FapA_b_solenoid"/>
</dbReference>
<dbReference type="PANTHER" id="PTHR38032:SF1">
    <property type="entry name" value="RNA-BINDING PROTEIN KHPB N-TERMINAL DOMAIN-CONTAINING PROTEIN"/>
    <property type="match status" value="1"/>
</dbReference>
<proteinExistence type="predicted"/>
<feature type="coiled-coil region" evidence="1">
    <location>
        <begin position="527"/>
        <end position="601"/>
    </location>
</feature>
<feature type="region of interest" description="Disordered" evidence="2">
    <location>
        <begin position="659"/>
        <end position="678"/>
    </location>
</feature>
<keyword evidence="5" id="KW-1185">Reference proteome</keyword>
<organism evidence="4 5">
    <name type="scientific">Turneriella parva (strain ATCC BAA-1111 / DSM 21527 / NCTC 11395 / H)</name>
    <name type="common">Leptospira parva</name>
    <dbReference type="NCBI Taxonomy" id="869212"/>
    <lineage>
        <taxon>Bacteria</taxon>
        <taxon>Pseudomonadati</taxon>
        <taxon>Spirochaetota</taxon>
        <taxon>Spirochaetia</taxon>
        <taxon>Leptospirales</taxon>
        <taxon>Leptospiraceae</taxon>
        <taxon>Turneriella</taxon>
    </lineage>
</organism>
<dbReference type="OrthoDB" id="9816426at2"/>
<dbReference type="STRING" id="869212.Turpa_3912"/>
<dbReference type="HOGENOM" id="CLU_026157_1_0_12"/>
<reference evidence="4 5" key="1">
    <citation type="submission" date="2012-06" db="EMBL/GenBank/DDBJ databases">
        <title>The complete chromosome of genome of Turneriella parva DSM 21527.</title>
        <authorList>
            <consortium name="US DOE Joint Genome Institute (JGI-PGF)"/>
            <person name="Lucas S."/>
            <person name="Han J."/>
            <person name="Lapidus A."/>
            <person name="Bruce D."/>
            <person name="Goodwin L."/>
            <person name="Pitluck S."/>
            <person name="Peters L."/>
            <person name="Kyrpides N."/>
            <person name="Mavromatis K."/>
            <person name="Ivanova N."/>
            <person name="Mikhailova N."/>
            <person name="Chertkov O."/>
            <person name="Detter J.C."/>
            <person name="Tapia R."/>
            <person name="Han C."/>
            <person name="Land M."/>
            <person name="Hauser L."/>
            <person name="Markowitz V."/>
            <person name="Cheng J.-F."/>
            <person name="Hugenholtz P."/>
            <person name="Woyke T."/>
            <person name="Wu D."/>
            <person name="Gronow S."/>
            <person name="Wellnitz S."/>
            <person name="Brambilla E."/>
            <person name="Klenk H.-P."/>
            <person name="Eisen J.A."/>
        </authorList>
    </citation>
    <scope>NUCLEOTIDE SEQUENCE [LARGE SCALE GENOMIC DNA]</scope>
    <source>
        <strain evidence="5">ATCC BAA-1111 / DSM 21527 / NCTC 11395 / H</strain>
    </source>
</reference>
<dbReference type="KEGG" id="tpx:Turpa_3912"/>
<evidence type="ECO:0000256" key="2">
    <source>
        <dbReference type="SAM" id="MobiDB-lite"/>
    </source>
</evidence>
<gene>
    <name evidence="4" type="ordered locus">Turpa_3912</name>
</gene>
<accession>I4BB89</accession>
<name>I4BB89_TURPD</name>